<protein>
    <submittedName>
        <fullName evidence="4">CBS domain-containing protein</fullName>
    </submittedName>
</protein>
<evidence type="ECO:0000256" key="2">
    <source>
        <dbReference type="PROSITE-ProRule" id="PRU00703"/>
    </source>
</evidence>
<feature type="domain" description="CBS" evidence="3">
    <location>
        <begin position="8"/>
        <end position="65"/>
    </location>
</feature>
<dbReference type="InterPro" id="IPR000644">
    <property type="entry name" value="CBS_dom"/>
</dbReference>
<dbReference type="EMBL" id="CP138203">
    <property type="protein sequence ID" value="WPC73551.1"/>
    <property type="molecule type" value="Genomic_DNA"/>
</dbReference>
<accession>A0ABZ0QC37</accession>
<evidence type="ECO:0000256" key="1">
    <source>
        <dbReference type="ARBA" id="ARBA00023122"/>
    </source>
</evidence>
<proteinExistence type="predicted"/>
<evidence type="ECO:0000259" key="3">
    <source>
        <dbReference type="PROSITE" id="PS51371"/>
    </source>
</evidence>
<dbReference type="InterPro" id="IPR051257">
    <property type="entry name" value="Diverse_CBS-Domain"/>
</dbReference>
<dbReference type="Gene3D" id="3.10.580.10">
    <property type="entry name" value="CBS-domain"/>
    <property type="match status" value="1"/>
</dbReference>
<dbReference type="PROSITE" id="PS51371">
    <property type="entry name" value="CBS"/>
    <property type="match status" value="2"/>
</dbReference>
<feature type="domain" description="CBS" evidence="3">
    <location>
        <begin position="81"/>
        <end position="136"/>
    </location>
</feature>
<dbReference type="Proteomes" id="UP001304071">
    <property type="component" value="Chromosome 1"/>
</dbReference>
<sequence>MIKVEDMMTRNPHTLLRTHTLSDAKSMMKALDIRHIPIVDANRQLLGVVSQRDILAAQESSLHHVPDDLSYTADTPLYEVMHEHVMSVAPQAGLKESALYMQKHKVGCLPVVSKGQLVGIITETDFIAIAITLLELQEESEPDEYDEEEDD</sequence>
<dbReference type="SUPFAM" id="SSF54631">
    <property type="entry name" value="CBS-domain pair"/>
    <property type="match status" value="1"/>
</dbReference>
<dbReference type="PANTHER" id="PTHR43080">
    <property type="entry name" value="CBS DOMAIN-CONTAINING PROTEIN CBSX3, MITOCHONDRIAL"/>
    <property type="match status" value="1"/>
</dbReference>
<evidence type="ECO:0000313" key="4">
    <source>
        <dbReference type="EMBL" id="WPC73551.1"/>
    </source>
</evidence>
<dbReference type="RefSeq" id="WP_261893460.1">
    <property type="nucleotide sequence ID" value="NZ_AP024895.1"/>
</dbReference>
<reference evidence="4 5" key="1">
    <citation type="submission" date="2023-11" db="EMBL/GenBank/DDBJ databases">
        <title>Plant-associative lifestyle of Vibrio porteresiae and its evolutionary dynamics.</title>
        <authorList>
            <person name="Rameshkumar N."/>
            <person name="Kirti K."/>
        </authorList>
    </citation>
    <scope>NUCLEOTIDE SEQUENCE [LARGE SCALE GENOMIC DNA]</scope>
    <source>
        <strain evidence="4 5">MSSRF30</strain>
    </source>
</reference>
<dbReference type="CDD" id="cd04584">
    <property type="entry name" value="CBS_pair_AcuB_like"/>
    <property type="match status" value="1"/>
</dbReference>
<gene>
    <name evidence="4" type="ORF">R8Z52_15745</name>
</gene>
<keyword evidence="5" id="KW-1185">Reference proteome</keyword>
<organism evidence="4 5">
    <name type="scientific">Vibrio porteresiae DSM 19223</name>
    <dbReference type="NCBI Taxonomy" id="1123496"/>
    <lineage>
        <taxon>Bacteria</taxon>
        <taxon>Pseudomonadati</taxon>
        <taxon>Pseudomonadota</taxon>
        <taxon>Gammaproteobacteria</taxon>
        <taxon>Vibrionales</taxon>
        <taxon>Vibrionaceae</taxon>
        <taxon>Vibrio</taxon>
    </lineage>
</organism>
<dbReference type="InterPro" id="IPR046342">
    <property type="entry name" value="CBS_dom_sf"/>
</dbReference>
<dbReference type="SMART" id="SM00116">
    <property type="entry name" value="CBS"/>
    <property type="match status" value="2"/>
</dbReference>
<evidence type="ECO:0000313" key="5">
    <source>
        <dbReference type="Proteomes" id="UP001304071"/>
    </source>
</evidence>
<name>A0ABZ0QC37_9VIBR</name>
<dbReference type="Pfam" id="PF00571">
    <property type="entry name" value="CBS"/>
    <property type="match status" value="2"/>
</dbReference>
<dbReference type="PANTHER" id="PTHR43080:SF2">
    <property type="entry name" value="CBS DOMAIN-CONTAINING PROTEIN"/>
    <property type="match status" value="1"/>
</dbReference>
<keyword evidence="1 2" id="KW-0129">CBS domain</keyword>